<evidence type="ECO:0000313" key="1">
    <source>
        <dbReference type="EMBL" id="QBX89252.1"/>
    </source>
</evidence>
<protein>
    <submittedName>
        <fullName evidence="1">Capsid protein</fullName>
    </submittedName>
</protein>
<accession>A0A4D6BMW9</accession>
<dbReference type="Proteomes" id="UP000683185">
    <property type="component" value="Segment"/>
</dbReference>
<name>A0A4D6BMW9_9VIRU</name>
<organism evidence="1">
    <name type="scientific">Apis mellifera genomovirus 2</name>
    <dbReference type="NCBI Taxonomy" id="2563838"/>
    <lineage>
        <taxon>Viruses</taxon>
        <taxon>Monodnaviria</taxon>
        <taxon>Shotokuvirae</taxon>
        <taxon>Cressdnaviricota</taxon>
        <taxon>Repensiviricetes</taxon>
        <taxon>Geplafuvirales</taxon>
        <taxon>Genomoviridae</taxon>
        <taxon>Gemykrogvirus</taxon>
        <taxon>Gemykrogvirus apime1</taxon>
    </lineage>
</organism>
<keyword evidence="2" id="KW-1185">Reference proteome</keyword>
<proteinExistence type="predicted"/>
<reference evidence="1" key="1">
    <citation type="submission" date="2018-09" db="EMBL/GenBank/DDBJ databases">
        <title>Diverse ssDNA viruses associated with Honey Bees (Apis mellifera).</title>
        <authorList>
            <person name="Kraberger S."/>
            <person name="Cook C."/>
            <person name="Waits K."/>
            <person name="Fontenele R.S."/>
            <person name="Bautista J."/>
            <person name="Smith B."/>
            <person name="Varsani A."/>
        </authorList>
    </citation>
    <scope>NUCLEOTIDE SEQUENCE</scope>
    <source>
        <strain evidence="1">BNH_406</strain>
    </source>
</reference>
<dbReference type="KEGG" id="vg:80536051"/>
<dbReference type="GeneID" id="80536051"/>
<dbReference type="EMBL" id="MH973741">
    <property type="protein sequence ID" value="QBX89252.1"/>
    <property type="molecule type" value="Genomic_DNA"/>
</dbReference>
<dbReference type="RefSeq" id="YP_010798016.1">
    <property type="nucleotide sequence ID" value="NC_076287.1"/>
</dbReference>
<evidence type="ECO:0000313" key="2">
    <source>
        <dbReference type="Proteomes" id="UP000683185"/>
    </source>
</evidence>
<sequence length="311" mass="36149">MAYRRFRPNRRFRNSGASRLRRSSYRRRNFRASRRSFAYRRRYRGRGRRNMGAARVRRLAARKKSDHSVGAVSDLMPLNSNVVLSGPENVFVLYCPSYLPRQQAPKDIARRDHLREQSNVFYRGVKEEVFLSASRPLFWRRVVFYMALEAEVARPIYASHPSTGNLFRVRNMLPFRPEAGQADEQLGRQLWAGVPGVDYTEATRWKTPLNSDNLTVVHDKTATINPNSPRPDEFASYGKNMQRKMWHPVNRSLEYGDKESGQDVLPSPWVSDKPRQGNMYILDIFSTGHAGDESTIFGTWNVNSTIYWHED</sequence>
<gene>
    <name evidence="1" type="primary">Cp</name>
</gene>